<evidence type="ECO:0000313" key="3">
    <source>
        <dbReference type="Proteomes" id="UP001165363"/>
    </source>
</evidence>
<reference evidence="2" key="1">
    <citation type="submission" date="2022-05" db="EMBL/GenBank/DDBJ databases">
        <authorList>
            <person name="Jo J.-H."/>
            <person name="Im W.-T."/>
        </authorList>
    </citation>
    <scope>NUCLEOTIDE SEQUENCE</scope>
    <source>
        <strain evidence="2">SE158</strain>
    </source>
</reference>
<dbReference type="EMBL" id="JAMGBD010000001">
    <property type="protein sequence ID" value="MCL6684118.1"/>
    <property type="molecule type" value="Genomic_DNA"/>
</dbReference>
<dbReference type="RefSeq" id="WP_249848419.1">
    <property type="nucleotide sequence ID" value="NZ_JAMGBD010000001.1"/>
</dbReference>
<proteinExistence type="predicted"/>
<sequence>MASNGRNLIGGRFIQFQRSFLHSAQVSALSLPSRWLLVELQGMFNGTNNGTLFLSVRDAAARLSLVDLKAARKAFDELIQLGLISEAIGASFSVKADEVSRARAWQLNWLEKGGLENLRPVDCARLSKKQNVRLLRRSSVLKRYVKNYVQGDFAVTNSNTLEARMAHSDQCRVENSSTPPNENGGFSPIPREAKSTPHIVP</sequence>
<evidence type="ECO:0000313" key="2">
    <source>
        <dbReference type="EMBL" id="MCL6684118.1"/>
    </source>
</evidence>
<accession>A0ABT0RNH6</accession>
<feature type="region of interest" description="Disordered" evidence="1">
    <location>
        <begin position="172"/>
        <end position="201"/>
    </location>
</feature>
<keyword evidence="3" id="KW-1185">Reference proteome</keyword>
<comment type="caution">
    <text evidence="2">The sequence shown here is derived from an EMBL/GenBank/DDBJ whole genome shotgun (WGS) entry which is preliminary data.</text>
</comment>
<organism evidence="2 3">
    <name type="scientific">Sphingomonas alba</name>
    <dbReference type="NCBI Taxonomy" id="2908208"/>
    <lineage>
        <taxon>Bacteria</taxon>
        <taxon>Pseudomonadati</taxon>
        <taxon>Pseudomonadota</taxon>
        <taxon>Alphaproteobacteria</taxon>
        <taxon>Sphingomonadales</taxon>
        <taxon>Sphingomonadaceae</taxon>
        <taxon>Sphingomonas</taxon>
    </lineage>
</organism>
<evidence type="ECO:0000256" key="1">
    <source>
        <dbReference type="SAM" id="MobiDB-lite"/>
    </source>
</evidence>
<protein>
    <submittedName>
        <fullName evidence="2">Uncharacterized protein</fullName>
    </submittedName>
</protein>
<gene>
    <name evidence="2" type="ORF">LZ536_09430</name>
</gene>
<name>A0ABT0RNH6_9SPHN</name>
<dbReference type="Proteomes" id="UP001165363">
    <property type="component" value="Unassembled WGS sequence"/>
</dbReference>